<evidence type="ECO:0000256" key="3">
    <source>
        <dbReference type="RuleBase" id="RU000363"/>
    </source>
</evidence>
<sequence length="220" mass="23982">MHRGATVISTGQTQDSVTKAQQAMPSVLWFVLDLSDESHLKRFVGEIEHLNINLLINNAGVQQLRDFTGSDENLAFSTSLETSINFVGPIELTALMLPILKNQKEPKVVFVTSGLALAPKRSSPVYCATKAALRSFAKSLRAQMKHSGWGISVSEALPPLVDTDMTKGRGTRKITADSAALQTLNGIEADKDEIYIGASSLLRVIMRISPKLGEFIMVNR</sequence>
<accession>A0A486XFX9</accession>
<comment type="similarity">
    <text evidence="1 3">Belongs to the short-chain dehydrogenases/reductases (SDR) family.</text>
</comment>
<dbReference type="GO" id="GO:0016491">
    <property type="term" value="F:oxidoreductase activity"/>
    <property type="evidence" value="ECO:0007669"/>
    <property type="project" value="UniProtKB-KW"/>
</dbReference>
<dbReference type="GO" id="GO:0016020">
    <property type="term" value="C:membrane"/>
    <property type="evidence" value="ECO:0007669"/>
    <property type="project" value="TreeGrafter"/>
</dbReference>
<dbReference type="InterPro" id="IPR020904">
    <property type="entry name" value="Sc_DH/Rdtase_CS"/>
</dbReference>
<dbReference type="InterPro" id="IPR002347">
    <property type="entry name" value="SDR_fam"/>
</dbReference>
<gene>
    <name evidence="4" type="ORF">BAL341_116</name>
</gene>
<evidence type="ECO:0000313" key="4">
    <source>
        <dbReference type="EMBL" id="VHO00333.1"/>
    </source>
</evidence>
<dbReference type="InterPro" id="IPR036291">
    <property type="entry name" value="NAD(P)-bd_dom_sf"/>
</dbReference>
<dbReference type="Gene3D" id="3.40.50.720">
    <property type="entry name" value="NAD(P)-binding Rossmann-like Domain"/>
    <property type="match status" value="1"/>
</dbReference>
<dbReference type="PANTHER" id="PTHR44196">
    <property type="entry name" value="DEHYDROGENASE/REDUCTASE SDR FAMILY MEMBER 7B"/>
    <property type="match status" value="1"/>
</dbReference>
<dbReference type="PANTHER" id="PTHR44196:SF1">
    <property type="entry name" value="DEHYDROGENASE_REDUCTASE SDR FAMILY MEMBER 7B"/>
    <property type="match status" value="1"/>
</dbReference>
<proteinExistence type="inferred from homology"/>
<evidence type="ECO:0000256" key="1">
    <source>
        <dbReference type="ARBA" id="ARBA00006484"/>
    </source>
</evidence>
<reference evidence="4" key="1">
    <citation type="submission" date="2019-04" db="EMBL/GenBank/DDBJ databases">
        <authorList>
            <person name="Brambilla D."/>
        </authorList>
    </citation>
    <scope>NUCLEOTIDE SEQUENCE</scope>
    <source>
        <strain evidence="4">BAL1</strain>
    </source>
</reference>
<dbReference type="SUPFAM" id="SSF51735">
    <property type="entry name" value="NAD(P)-binding Rossmann-fold domains"/>
    <property type="match status" value="1"/>
</dbReference>
<keyword evidence="2" id="KW-0560">Oxidoreductase</keyword>
<dbReference type="Pfam" id="PF00106">
    <property type="entry name" value="adh_short"/>
    <property type="match status" value="1"/>
</dbReference>
<organism evidence="4">
    <name type="scientific">Rheinheimera sp. BAL341</name>
    <dbReference type="NCBI Taxonomy" id="1708203"/>
    <lineage>
        <taxon>Bacteria</taxon>
        <taxon>Pseudomonadati</taxon>
        <taxon>Pseudomonadota</taxon>
        <taxon>Gammaproteobacteria</taxon>
        <taxon>Chromatiales</taxon>
        <taxon>Chromatiaceae</taxon>
        <taxon>Rheinheimera</taxon>
    </lineage>
</organism>
<dbReference type="PROSITE" id="PS00061">
    <property type="entry name" value="ADH_SHORT"/>
    <property type="match status" value="1"/>
</dbReference>
<protein>
    <submittedName>
        <fullName evidence="4">Short-chain dehydrodenase (Gene dltE)</fullName>
    </submittedName>
</protein>
<dbReference type="PRINTS" id="PR00080">
    <property type="entry name" value="SDRFAMILY"/>
</dbReference>
<dbReference type="AlphaFoldDB" id="A0A486XFX9"/>
<dbReference type="PRINTS" id="PR00081">
    <property type="entry name" value="GDHRDH"/>
</dbReference>
<name>A0A486XFX9_9GAMM</name>
<evidence type="ECO:0000256" key="2">
    <source>
        <dbReference type="ARBA" id="ARBA00023002"/>
    </source>
</evidence>
<dbReference type="EMBL" id="CAAJGR010000040">
    <property type="protein sequence ID" value="VHO00333.1"/>
    <property type="molecule type" value="Genomic_DNA"/>
</dbReference>